<dbReference type="Proteomes" id="UP001519460">
    <property type="component" value="Unassembled WGS sequence"/>
</dbReference>
<evidence type="ECO:0000313" key="1">
    <source>
        <dbReference type="EMBL" id="KAK7476707.1"/>
    </source>
</evidence>
<sequence>NHHGHKKARSFEYHAAIQFSSPMSHCDPVGSEPGLSTQCRLGCTVRGCWSVQTAQHVACLGSICTAALCRTCV</sequence>
<gene>
    <name evidence="1" type="ORF">BaRGS_00032044</name>
</gene>
<comment type="caution">
    <text evidence="1">The sequence shown here is derived from an EMBL/GenBank/DDBJ whole genome shotgun (WGS) entry which is preliminary data.</text>
</comment>
<dbReference type="AlphaFoldDB" id="A0ABD0JPC5"/>
<name>A0ABD0JPC5_9CAEN</name>
<evidence type="ECO:0000313" key="2">
    <source>
        <dbReference type="Proteomes" id="UP001519460"/>
    </source>
</evidence>
<organism evidence="1 2">
    <name type="scientific">Batillaria attramentaria</name>
    <dbReference type="NCBI Taxonomy" id="370345"/>
    <lineage>
        <taxon>Eukaryota</taxon>
        <taxon>Metazoa</taxon>
        <taxon>Spiralia</taxon>
        <taxon>Lophotrochozoa</taxon>
        <taxon>Mollusca</taxon>
        <taxon>Gastropoda</taxon>
        <taxon>Caenogastropoda</taxon>
        <taxon>Sorbeoconcha</taxon>
        <taxon>Cerithioidea</taxon>
        <taxon>Batillariidae</taxon>
        <taxon>Batillaria</taxon>
    </lineage>
</organism>
<proteinExistence type="predicted"/>
<protein>
    <submittedName>
        <fullName evidence="1">Uncharacterized protein</fullName>
    </submittedName>
</protein>
<dbReference type="EMBL" id="JACVVK020000368">
    <property type="protein sequence ID" value="KAK7476707.1"/>
    <property type="molecule type" value="Genomic_DNA"/>
</dbReference>
<keyword evidence="2" id="KW-1185">Reference proteome</keyword>
<feature type="non-terminal residue" evidence="1">
    <location>
        <position position="1"/>
    </location>
</feature>
<accession>A0ABD0JPC5</accession>
<reference evidence="1 2" key="1">
    <citation type="journal article" date="2023" name="Sci. Data">
        <title>Genome assembly of the Korean intertidal mud-creeper Batillaria attramentaria.</title>
        <authorList>
            <person name="Patra A.K."/>
            <person name="Ho P.T."/>
            <person name="Jun S."/>
            <person name="Lee S.J."/>
            <person name="Kim Y."/>
            <person name="Won Y.J."/>
        </authorList>
    </citation>
    <scope>NUCLEOTIDE SEQUENCE [LARGE SCALE GENOMIC DNA]</scope>
    <source>
        <strain evidence="1">Wonlab-2016</strain>
    </source>
</reference>